<evidence type="ECO:0008006" key="3">
    <source>
        <dbReference type="Google" id="ProtNLM"/>
    </source>
</evidence>
<dbReference type="Proteomes" id="UP000183180">
    <property type="component" value="Unassembled WGS sequence"/>
</dbReference>
<dbReference type="EMBL" id="FNLM01000027">
    <property type="protein sequence ID" value="SDT89821.1"/>
    <property type="molecule type" value="Genomic_DNA"/>
</dbReference>
<reference evidence="1 2" key="1">
    <citation type="submission" date="2016-10" db="EMBL/GenBank/DDBJ databases">
        <authorList>
            <person name="de Groot N.N."/>
        </authorList>
    </citation>
    <scope>NUCLEOTIDE SEQUENCE [LARGE SCALE GENOMIC DNA]</scope>
    <source>
        <strain evidence="1 2">DSM 44215</strain>
    </source>
</reference>
<dbReference type="STRING" id="158898.SAMN04488548_12769"/>
<evidence type="ECO:0000313" key="2">
    <source>
        <dbReference type="Proteomes" id="UP000183180"/>
    </source>
</evidence>
<protein>
    <recommendedName>
        <fullName evidence="3">Tape measure domain-containing protein</fullName>
    </recommendedName>
</protein>
<sequence>MGAAFRESRGAMNDDTWAKAAEQVGAYQKTLSTAADQHKSTWEQLKEVGGLFKMASGSNEVLNENAERAMAAEKAIRDLGMSNEEVARSLYGSDGQWKLLGDRLAATGEGGIMAAGQLSKIRDEFMRQREAAGRVAPGVSELGEAMRVLGDKTSTAAEKTRALKSALDALNPARTEGEAIARHNDVMRQVADSTKEAINQSEGFGAALLSQKLGIDTATKNGAALRQSLVDIVDATTDAAASGADMTERNRQNQEALAQLARQYGLTGEQIRAAADKLGLDDVEVTVALKGAPEAVQQLAAISAKWNDMPTQKTMTIDSSAVTKETQGLLERLGATVERIPNTNQVKITADDADARRRF</sequence>
<dbReference type="AlphaFoldDB" id="A0A1H2E402"/>
<accession>A0A1H2E402</accession>
<evidence type="ECO:0000313" key="1">
    <source>
        <dbReference type="EMBL" id="SDT89821.1"/>
    </source>
</evidence>
<proteinExistence type="predicted"/>
<organism evidence="1 2">
    <name type="scientific">Gordonia westfalica</name>
    <dbReference type="NCBI Taxonomy" id="158898"/>
    <lineage>
        <taxon>Bacteria</taxon>
        <taxon>Bacillati</taxon>
        <taxon>Actinomycetota</taxon>
        <taxon>Actinomycetes</taxon>
        <taxon>Mycobacteriales</taxon>
        <taxon>Gordoniaceae</taxon>
        <taxon>Gordonia</taxon>
    </lineage>
</organism>
<gene>
    <name evidence="1" type="ORF">SAMN04488548_12769</name>
</gene>
<name>A0A1H2E402_9ACTN</name>